<dbReference type="Pfam" id="PF00582">
    <property type="entry name" value="Usp"/>
    <property type="match status" value="2"/>
</dbReference>
<dbReference type="InterPro" id="IPR014729">
    <property type="entry name" value="Rossmann-like_a/b/a_fold"/>
</dbReference>
<dbReference type="AlphaFoldDB" id="A0A6G4TTP9"/>
<dbReference type="RefSeq" id="WP_165229874.1">
    <property type="nucleotide sequence ID" value="NZ_JAAKZV010000002.1"/>
</dbReference>
<dbReference type="PANTHER" id="PTHR46268:SF6">
    <property type="entry name" value="UNIVERSAL STRESS PROTEIN UP12"/>
    <property type="match status" value="1"/>
</dbReference>
<protein>
    <submittedName>
        <fullName evidence="3">Universal stress protein</fullName>
    </submittedName>
</protein>
<dbReference type="PRINTS" id="PR01438">
    <property type="entry name" value="UNVRSLSTRESS"/>
</dbReference>
<sequence>MLRPVVAGIDGSRESLAAADWAAREAQRRGTPLSVIHSWEWPPRGVPNFDDSDTQRFRAERILRNAEQELRKRYPELAIEARMTPDPPVPGLLDIAEDAELLVLGSRGLSGFAGFLVGSVGLATVSRATCPVVLVRAEERRADEHLPDAEGRPSTATPHSKVVLGIDVTHPCEEILEFAFDAAARRSAPLQAVHVWRAPLPYAAVDAGPETLAEAERALTVALHPWQEKFPGVQVFEDAVTGGTGSRLLEVASGASLLVVGRRLHRPAFAPRLGVVTHAVLHHALCPVAVVPHA</sequence>
<dbReference type="InterPro" id="IPR006015">
    <property type="entry name" value="Universal_stress_UspA"/>
</dbReference>
<dbReference type="PANTHER" id="PTHR46268">
    <property type="entry name" value="STRESS RESPONSE PROTEIN NHAX"/>
    <property type="match status" value="1"/>
</dbReference>
<evidence type="ECO:0000259" key="2">
    <source>
        <dbReference type="Pfam" id="PF00582"/>
    </source>
</evidence>
<proteinExistence type="inferred from homology"/>
<keyword evidence="4" id="KW-1185">Reference proteome</keyword>
<feature type="domain" description="UspA" evidence="2">
    <location>
        <begin position="1"/>
        <end position="136"/>
    </location>
</feature>
<dbReference type="SUPFAM" id="SSF52402">
    <property type="entry name" value="Adenine nucleotide alpha hydrolases-like"/>
    <property type="match status" value="2"/>
</dbReference>
<evidence type="ECO:0000313" key="3">
    <source>
        <dbReference type="EMBL" id="NGN62478.1"/>
    </source>
</evidence>
<feature type="domain" description="UspA" evidence="2">
    <location>
        <begin position="161"/>
        <end position="292"/>
    </location>
</feature>
<dbReference type="InterPro" id="IPR006016">
    <property type="entry name" value="UspA"/>
</dbReference>
<dbReference type="EMBL" id="JAAKZV010000002">
    <property type="protein sequence ID" value="NGN62478.1"/>
    <property type="molecule type" value="Genomic_DNA"/>
</dbReference>
<dbReference type="Gene3D" id="3.40.50.620">
    <property type="entry name" value="HUPs"/>
    <property type="match status" value="2"/>
</dbReference>
<comment type="similarity">
    <text evidence="1">Belongs to the universal stress protein A family.</text>
</comment>
<organism evidence="3 4">
    <name type="scientific">Streptomyces coryli</name>
    <dbReference type="NCBI Taxonomy" id="1128680"/>
    <lineage>
        <taxon>Bacteria</taxon>
        <taxon>Bacillati</taxon>
        <taxon>Actinomycetota</taxon>
        <taxon>Actinomycetes</taxon>
        <taxon>Kitasatosporales</taxon>
        <taxon>Streptomycetaceae</taxon>
        <taxon>Streptomyces</taxon>
    </lineage>
</organism>
<evidence type="ECO:0000256" key="1">
    <source>
        <dbReference type="ARBA" id="ARBA00008791"/>
    </source>
</evidence>
<name>A0A6G4TTP9_9ACTN</name>
<dbReference type="Proteomes" id="UP000481583">
    <property type="component" value="Unassembled WGS sequence"/>
</dbReference>
<gene>
    <name evidence="3" type="ORF">G5C51_00940</name>
</gene>
<evidence type="ECO:0000313" key="4">
    <source>
        <dbReference type="Proteomes" id="UP000481583"/>
    </source>
</evidence>
<accession>A0A6G4TTP9</accession>
<reference evidence="3 4" key="1">
    <citation type="submission" date="2020-02" db="EMBL/GenBank/DDBJ databases">
        <title>Whole-genome analyses of novel actinobacteria.</title>
        <authorList>
            <person name="Sahin N."/>
        </authorList>
    </citation>
    <scope>NUCLEOTIDE SEQUENCE [LARGE SCALE GENOMIC DNA]</scope>
    <source>
        <strain evidence="3 4">A7024</strain>
    </source>
</reference>
<comment type="caution">
    <text evidence="3">The sequence shown here is derived from an EMBL/GenBank/DDBJ whole genome shotgun (WGS) entry which is preliminary data.</text>
</comment>